<proteinExistence type="predicted"/>
<dbReference type="PROSITE" id="PS51257">
    <property type="entry name" value="PROKAR_LIPOPROTEIN"/>
    <property type="match status" value="1"/>
</dbReference>
<comment type="caution">
    <text evidence="2">The sequence shown here is derived from an EMBL/GenBank/DDBJ whole genome shotgun (WGS) entry which is preliminary data.</text>
</comment>
<organism evidence="2 3">
    <name type="scientific">Mangrovicoccus algicola</name>
    <dbReference type="NCBI Taxonomy" id="2771008"/>
    <lineage>
        <taxon>Bacteria</taxon>
        <taxon>Pseudomonadati</taxon>
        <taxon>Pseudomonadota</taxon>
        <taxon>Alphaproteobacteria</taxon>
        <taxon>Rhodobacterales</taxon>
        <taxon>Paracoccaceae</taxon>
        <taxon>Mangrovicoccus</taxon>
    </lineage>
</organism>
<evidence type="ECO:0000256" key="1">
    <source>
        <dbReference type="SAM" id="SignalP"/>
    </source>
</evidence>
<dbReference type="EMBL" id="JACVXA010000001">
    <property type="protein sequence ID" value="MBE3636660.1"/>
    <property type="molecule type" value="Genomic_DNA"/>
</dbReference>
<name>A0A8J7CFX2_9RHOB</name>
<accession>A0A8J7CFX2</accession>
<dbReference type="Proteomes" id="UP000609121">
    <property type="component" value="Unassembled WGS sequence"/>
</dbReference>
<reference evidence="2" key="1">
    <citation type="submission" date="2020-09" db="EMBL/GenBank/DDBJ databases">
        <title>A novel bacterium of genus Mangrovicoccus, isolated from South China Sea.</title>
        <authorList>
            <person name="Huang H."/>
            <person name="Mo K."/>
            <person name="Hu Y."/>
        </authorList>
    </citation>
    <scope>NUCLEOTIDE SEQUENCE</scope>
    <source>
        <strain evidence="2">HB182678</strain>
    </source>
</reference>
<feature type="signal peptide" evidence="1">
    <location>
        <begin position="1"/>
        <end position="16"/>
    </location>
</feature>
<evidence type="ECO:0000313" key="3">
    <source>
        <dbReference type="Proteomes" id="UP000609121"/>
    </source>
</evidence>
<keyword evidence="3" id="KW-1185">Reference proteome</keyword>
<gene>
    <name evidence="2" type="ORF">ICN82_00405</name>
</gene>
<dbReference type="AlphaFoldDB" id="A0A8J7CFX2"/>
<evidence type="ECO:0000313" key="2">
    <source>
        <dbReference type="EMBL" id="MBE3636660.1"/>
    </source>
</evidence>
<protein>
    <recommendedName>
        <fullName evidence="4">Peptidase inhibitor I78 family protein</fullName>
    </recommendedName>
</protein>
<dbReference type="RefSeq" id="WP_193178843.1">
    <property type="nucleotide sequence ID" value="NZ_JACVXA010000001.1"/>
</dbReference>
<evidence type="ECO:0008006" key="4">
    <source>
        <dbReference type="Google" id="ProtNLM"/>
    </source>
</evidence>
<feature type="chain" id="PRO_5035181784" description="Peptidase inhibitor I78 family protein" evidence="1">
    <location>
        <begin position="17"/>
        <end position="100"/>
    </location>
</feature>
<keyword evidence="1" id="KW-0732">Signal</keyword>
<dbReference type="Gene3D" id="3.30.10.10">
    <property type="entry name" value="Trypsin Inhibitor V, subunit A"/>
    <property type="match status" value="1"/>
</dbReference>
<sequence length="100" mass="10125">MRPCLILLPAACLALAACDPAGPSSPAGSSASAAAINAEDCGAAAYQDLVGGPLEPALQLPHPGPRRYLGPDQSVTKDFDPHRLTVTSTDGETVGRIICS</sequence>